<evidence type="ECO:0000313" key="3">
    <source>
        <dbReference type="Proteomes" id="UP000318102"/>
    </source>
</evidence>
<organism evidence="2 3">
    <name type="scientific">Paenibacillus agilis</name>
    <dbReference type="NCBI Taxonomy" id="3020863"/>
    <lineage>
        <taxon>Bacteria</taxon>
        <taxon>Bacillati</taxon>
        <taxon>Bacillota</taxon>
        <taxon>Bacilli</taxon>
        <taxon>Bacillales</taxon>
        <taxon>Paenibacillaceae</taxon>
        <taxon>Paenibacillus</taxon>
    </lineage>
</organism>
<comment type="caution">
    <text evidence="2">The sequence shown here is derived from an EMBL/GenBank/DDBJ whole genome shotgun (WGS) entry which is preliminary data.</text>
</comment>
<evidence type="ECO:0000256" key="1">
    <source>
        <dbReference type="SAM" id="MobiDB-lite"/>
    </source>
</evidence>
<dbReference type="RefSeq" id="WP_144987013.1">
    <property type="nucleotide sequence ID" value="NZ_VNJK01000001.1"/>
</dbReference>
<name>A0A559IWI4_9BACL</name>
<feature type="region of interest" description="Disordered" evidence="1">
    <location>
        <begin position="1"/>
        <end position="42"/>
    </location>
</feature>
<dbReference type="EMBL" id="VNJK01000001">
    <property type="protein sequence ID" value="TVX91987.1"/>
    <property type="molecule type" value="Genomic_DNA"/>
</dbReference>
<reference evidence="2 3" key="1">
    <citation type="submission" date="2019-07" db="EMBL/GenBank/DDBJ databases">
        <authorList>
            <person name="Kim J."/>
        </authorList>
    </citation>
    <scope>NUCLEOTIDE SEQUENCE [LARGE SCALE GENOMIC DNA]</scope>
    <source>
        <strain evidence="2 3">N4</strain>
    </source>
</reference>
<feature type="compositionally biased region" description="Polar residues" evidence="1">
    <location>
        <begin position="1"/>
        <end position="16"/>
    </location>
</feature>
<dbReference type="Proteomes" id="UP000318102">
    <property type="component" value="Unassembled WGS sequence"/>
</dbReference>
<dbReference type="Gene3D" id="2.160.20.80">
    <property type="entry name" value="E3 ubiquitin-protein ligase SopA"/>
    <property type="match status" value="1"/>
</dbReference>
<proteinExistence type="predicted"/>
<dbReference type="InterPro" id="IPR052949">
    <property type="entry name" value="PA_immunity-related"/>
</dbReference>
<dbReference type="Pfam" id="PF13599">
    <property type="entry name" value="Pentapeptide_4"/>
    <property type="match status" value="1"/>
</dbReference>
<dbReference type="OrthoDB" id="9798656at2"/>
<accession>A0A559IWI4</accession>
<dbReference type="AlphaFoldDB" id="A0A559IWI4"/>
<evidence type="ECO:0000313" key="2">
    <source>
        <dbReference type="EMBL" id="TVX91987.1"/>
    </source>
</evidence>
<dbReference type="PANTHER" id="PTHR42999">
    <property type="entry name" value="ANTIBIOTIC RESISTANCE PROTEIN MCBG"/>
    <property type="match status" value="1"/>
</dbReference>
<feature type="compositionally biased region" description="Basic and acidic residues" evidence="1">
    <location>
        <begin position="17"/>
        <end position="33"/>
    </location>
</feature>
<dbReference type="InterPro" id="IPR001646">
    <property type="entry name" value="5peptide_repeat"/>
</dbReference>
<keyword evidence="3" id="KW-1185">Reference proteome</keyword>
<gene>
    <name evidence="2" type="ORF">FPZ44_02305</name>
</gene>
<protein>
    <submittedName>
        <fullName evidence="2">Pentapeptide repeat-containing protein</fullName>
    </submittedName>
</protein>
<sequence length="244" mass="27581">MTSNLNNAKTTTNGTVKNKDKSKNKDKDKDISQHKRTAPKLPQALDRLPASELWLDDEQTHSYALYQDGIIEHQSAASVSFEKVIFQNVTFRDVSLPKLELTDVRFDNCDLSNIDFSGVIAHRVEFHNCKLMGIDLLSSTLRHLSFQRCLGDYATFRFANIKHTEFIESSFVKSDFYHSVLSDIYFRETNIDQSQFSSTKLAGIDISGCHFFNLGVTLEDLKGCIISPAQAMALSKIFGLIIKE</sequence>
<dbReference type="PANTHER" id="PTHR42999:SF1">
    <property type="entry name" value="PENTAPEPTIDE REPEAT-CONTAINING PROTEIN"/>
    <property type="match status" value="1"/>
</dbReference>
<dbReference type="SUPFAM" id="SSF141571">
    <property type="entry name" value="Pentapeptide repeat-like"/>
    <property type="match status" value="1"/>
</dbReference>